<comment type="subcellular location">
    <subcellularLocation>
        <location evidence="1">Cell membrane</location>
        <topology evidence="1">Multi-pass membrane protein</topology>
    </subcellularLocation>
</comment>
<dbReference type="PROSITE" id="PS50929">
    <property type="entry name" value="ABC_TM1F"/>
    <property type="match status" value="1"/>
</dbReference>
<keyword evidence="3" id="KW-0547">Nucleotide-binding</keyword>
<evidence type="ECO:0000259" key="8">
    <source>
        <dbReference type="PROSITE" id="PS50893"/>
    </source>
</evidence>
<evidence type="ECO:0000313" key="11">
    <source>
        <dbReference type="Proteomes" id="UP000600946"/>
    </source>
</evidence>
<feature type="transmembrane region" description="Helical" evidence="7">
    <location>
        <begin position="62"/>
        <end position="80"/>
    </location>
</feature>
<feature type="domain" description="ABC transmembrane type-1" evidence="9">
    <location>
        <begin position="31"/>
        <end position="313"/>
    </location>
</feature>
<dbReference type="InterPro" id="IPR027417">
    <property type="entry name" value="P-loop_NTPase"/>
</dbReference>
<reference evidence="11" key="1">
    <citation type="journal article" date="2019" name="Int. J. Syst. Evol. Microbiol.">
        <title>The Global Catalogue of Microorganisms (GCM) 10K type strain sequencing project: providing services to taxonomists for standard genome sequencing and annotation.</title>
        <authorList>
            <consortium name="The Broad Institute Genomics Platform"/>
            <consortium name="The Broad Institute Genome Sequencing Center for Infectious Disease"/>
            <person name="Wu L."/>
            <person name="Ma J."/>
        </authorList>
    </citation>
    <scope>NUCLEOTIDE SEQUENCE [LARGE SCALE GENOMIC DNA]</scope>
    <source>
        <strain evidence="11">JCM 4594</strain>
    </source>
</reference>
<proteinExistence type="predicted"/>
<dbReference type="PANTHER" id="PTHR24221">
    <property type="entry name" value="ATP-BINDING CASSETTE SUB-FAMILY B"/>
    <property type="match status" value="1"/>
</dbReference>
<dbReference type="InterPro" id="IPR039421">
    <property type="entry name" value="Type_1_exporter"/>
</dbReference>
<dbReference type="Proteomes" id="UP000600946">
    <property type="component" value="Unassembled WGS sequence"/>
</dbReference>
<feature type="domain" description="ABC transporter" evidence="8">
    <location>
        <begin position="346"/>
        <end position="590"/>
    </location>
</feature>
<feature type="transmembrane region" description="Helical" evidence="7">
    <location>
        <begin position="28"/>
        <end position="50"/>
    </location>
</feature>
<dbReference type="EMBL" id="BMUU01000001">
    <property type="protein sequence ID" value="GGY14954.1"/>
    <property type="molecule type" value="Genomic_DNA"/>
</dbReference>
<evidence type="ECO:0000256" key="6">
    <source>
        <dbReference type="ARBA" id="ARBA00023136"/>
    </source>
</evidence>
<name>A0ABQ2ZF71_9ACTN</name>
<feature type="transmembrane region" description="Helical" evidence="7">
    <location>
        <begin position="266"/>
        <end position="293"/>
    </location>
</feature>
<dbReference type="SUPFAM" id="SSF52540">
    <property type="entry name" value="P-loop containing nucleoside triphosphate hydrolases"/>
    <property type="match status" value="1"/>
</dbReference>
<gene>
    <name evidence="10" type="ORF">GCM10010326_03130</name>
</gene>
<evidence type="ECO:0000313" key="10">
    <source>
        <dbReference type="EMBL" id="GGY14954.1"/>
    </source>
</evidence>
<evidence type="ECO:0000256" key="7">
    <source>
        <dbReference type="SAM" id="Phobius"/>
    </source>
</evidence>
<evidence type="ECO:0000256" key="2">
    <source>
        <dbReference type="ARBA" id="ARBA00022692"/>
    </source>
</evidence>
<dbReference type="Gene3D" id="3.40.50.300">
    <property type="entry name" value="P-loop containing nucleotide triphosphate hydrolases"/>
    <property type="match status" value="1"/>
</dbReference>
<dbReference type="InterPro" id="IPR003439">
    <property type="entry name" value="ABC_transporter-like_ATP-bd"/>
</dbReference>
<dbReference type="PANTHER" id="PTHR24221:SF646">
    <property type="entry name" value="HAEMOLYSIN SECRETION ATP-BINDING PROTEIN"/>
    <property type="match status" value="1"/>
</dbReference>
<dbReference type="Gene3D" id="1.20.1560.10">
    <property type="entry name" value="ABC transporter type 1, transmembrane domain"/>
    <property type="match status" value="1"/>
</dbReference>
<keyword evidence="2 7" id="KW-0812">Transmembrane</keyword>
<dbReference type="InterPro" id="IPR011527">
    <property type="entry name" value="ABC1_TM_dom"/>
</dbReference>
<sequence>MTTDTGHLAGRGAVLRHLMRLTWRTDRAMTVLLAVLMLSQTAAVALTGLSQRWLVDSVGLDAFAGLVAAVAAGAVGYALTAACGRIQANLLVDLSDRVDVKINEEVLTAIATIPTVDHLETPEHLNRLGVLRRGTRALSGSAWRLAEAGATVASVAISVWLLMDVSPLMGLLALLTLPPLWTGRRAQAVLRAARDACAEHLRLERALHKLCVDAGTSQEVRITGAGPVLDEEADRAWTASVRTVYRADLVASCWRLAGWVCFTASYLGALALVLHLVLAGSATLGDLMLVLSLGSRLRSQVRITVDSLGKVSEAGQAVKHYLWLRTYSRESARHGAPAPDTLTDGIRLEKVSFTYPGAAGPALRDIDLTLRPGTTVALVGDNGAGKSTLVNLLTGMHEPTEGSMTVDGVSSAGIAPESWRDRCSGAFQDFVAFELPVRESVAIGAPGDVTSSPDTVADALRRAGADHFVAALPDGGETQLGRVHGGVELSRGQWQRIALARAFVRRDAALMVLDEPTAALDPQAEHDLYERFTDETEGRSDGITVLVTHRFSTVHMANHIVVLDEGRIIEQGSHDTLMARRGRYWKLYTTQARGYALPDSDRTGER</sequence>
<dbReference type="GeneID" id="96288349"/>
<dbReference type="RefSeq" id="WP_190025901.1">
    <property type="nucleotide sequence ID" value="NZ_BMUU01000001.1"/>
</dbReference>
<keyword evidence="5 7" id="KW-1133">Transmembrane helix</keyword>
<dbReference type="SUPFAM" id="SSF90123">
    <property type="entry name" value="ABC transporter transmembrane region"/>
    <property type="match status" value="1"/>
</dbReference>
<evidence type="ECO:0000259" key="9">
    <source>
        <dbReference type="PROSITE" id="PS50929"/>
    </source>
</evidence>
<keyword evidence="11" id="KW-1185">Reference proteome</keyword>
<accession>A0ABQ2ZF71</accession>
<dbReference type="Pfam" id="PF00005">
    <property type="entry name" value="ABC_tran"/>
    <property type="match status" value="1"/>
</dbReference>
<protein>
    <submittedName>
        <fullName evidence="10">ABC transporter permease</fullName>
    </submittedName>
</protein>
<keyword evidence="4" id="KW-0067">ATP-binding</keyword>
<dbReference type="PROSITE" id="PS50893">
    <property type="entry name" value="ABC_TRANSPORTER_2"/>
    <property type="match status" value="1"/>
</dbReference>
<organism evidence="10 11">
    <name type="scientific">Streptomyces xanthochromogenes</name>
    <dbReference type="NCBI Taxonomy" id="67384"/>
    <lineage>
        <taxon>Bacteria</taxon>
        <taxon>Bacillati</taxon>
        <taxon>Actinomycetota</taxon>
        <taxon>Actinomycetes</taxon>
        <taxon>Kitasatosporales</taxon>
        <taxon>Streptomycetaceae</taxon>
        <taxon>Streptomyces</taxon>
    </lineage>
</organism>
<keyword evidence="6 7" id="KW-0472">Membrane</keyword>
<dbReference type="SMART" id="SM00382">
    <property type="entry name" value="AAA"/>
    <property type="match status" value="1"/>
</dbReference>
<evidence type="ECO:0000256" key="1">
    <source>
        <dbReference type="ARBA" id="ARBA00004651"/>
    </source>
</evidence>
<evidence type="ECO:0000256" key="3">
    <source>
        <dbReference type="ARBA" id="ARBA00022741"/>
    </source>
</evidence>
<comment type="caution">
    <text evidence="10">The sequence shown here is derived from an EMBL/GenBank/DDBJ whole genome shotgun (WGS) entry which is preliminary data.</text>
</comment>
<evidence type="ECO:0000256" key="5">
    <source>
        <dbReference type="ARBA" id="ARBA00022989"/>
    </source>
</evidence>
<dbReference type="InterPro" id="IPR003593">
    <property type="entry name" value="AAA+_ATPase"/>
</dbReference>
<evidence type="ECO:0000256" key="4">
    <source>
        <dbReference type="ARBA" id="ARBA00022840"/>
    </source>
</evidence>
<dbReference type="InterPro" id="IPR036640">
    <property type="entry name" value="ABC1_TM_sf"/>
</dbReference>